<dbReference type="OrthoDB" id="964226at2"/>
<name>A0A3P1CN87_9BACT</name>
<evidence type="ECO:0000313" key="1">
    <source>
        <dbReference type="EMBL" id="RRB14745.1"/>
    </source>
</evidence>
<organism evidence="1 2">
    <name type="scientific">Larkinella knui</name>
    <dbReference type="NCBI Taxonomy" id="2025310"/>
    <lineage>
        <taxon>Bacteria</taxon>
        <taxon>Pseudomonadati</taxon>
        <taxon>Bacteroidota</taxon>
        <taxon>Cytophagia</taxon>
        <taxon>Cytophagales</taxon>
        <taxon>Spirosomataceae</taxon>
        <taxon>Larkinella</taxon>
    </lineage>
</organism>
<keyword evidence="2" id="KW-1185">Reference proteome</keyword>
<dbReference type="EMBL" id="RQJP01000002">
    <property type="protein sequence ID" value="RRB14745.1"/>
    <property type="molecule type" value="Genomic_DNA"/>
</dbReference>
<proteinExistence type="predicted"/>
<accession>A0A3P1CN87</accession>
<dbReference type="AlphaFoldDB" id="A0A3P1CN87"/>
<comment type="caution">
    <text evidence="1">The sequence shown here is derived from an EMBL/GenBank/DDBJ whole genome shotgun (WGS) entry which is preliminary data.</text>
</comment>
<dbReference type="RefSeq" id="WP_124906223.1">
    <property type="nucleotide sequence ID" value="NZ_RQJP01000002.1"/>
</dbReference>
<dbReference type="Proteomes" id="UP000274271">
    <property type="component" value="Unassembled WGS sequence"/>
</dbReference>
<gene>
    <name evidence="1" type="ORF">EHT87_09245</name>
</gene>
<reference evidence="1 2" key="1">
    <citation type="submission" date="2018-11" db="EMBL/GenBank/DDBJ databases">
        <authorList>
            <person name="Zhou Z."/>
            <person name="Wang G."/>
        </authorList>
    </citation>
    <scope>NUCLEOTIDE SEQUENCE [LARGE SCALE GENOMIC DNA]</scope>
    <source>
        <strain evidence="1 2">KCTC42998</strain>
    </source>
</reference>
<evidence type="ECO:0000313" key="2">
    <source>
        <dbReference type="Proteomes" id="UP000274271"/>
    </source>
</evidence>
<sequence length="114" mass="12332">MATLANTTNLLDDTIEILSSESTPQPGDDSSNLLQKWIDVLNQSENTQPLSRKLRELSDAIQKDSVETATIQRILNEIADATDEFSAQVGPEGELPSQLQGLAAALRNTGDHLS</sequence>
<protein>
    <submittedName>
        <fullName evidence="1">Uncharacterized protein</fullName>
    </submittedName>
</protein>